<dbReference type="AlphaFoldDB" id="A0A4R4JQQ5"/>
<dbReference type="PANTHER" id="PTHR43434">
    <property type="entry name" value="PHOSPHOGLYCOLATE PHOSPHATASE"/>
    <property type="match status" value="1"/>
</dbReference>
<comment type="pathway">
    <text evidence="2">Organic acid metabolism; glycolate biosynthesis; glycolate from 2-phosphoglycolate: step 1/1.</text>
</comment>
<dbReference type="SUPFAM" id="SSF56784">
    <property type="entry name" value="HAD-like"/>
    <property type="match status" value="1"/>
</dbReference>
<dbReference type="Pfam" id="PF13419">
    <property type="entry name" value="HAD_2"/>
    <property type="match status" value="1"/>
</dbReference>
<dbReference type="GO" id="GO:0006281">
    <property type="term" value="P:DNA repair"/>
    <property type="evidence" value="ECO:0007669"/>
    <property type="project" value="TreeGrafter"/>
</dbReference>
<dbReference type="EMBL" id="PUJY01000019">
    <property type="protein sequence ID" value="TDB56847.1"/>
    <property type="molecule type" value="Genomic_DNA"/>
</dbReference>
<comment type="caution">
    <text evidence="6">The sequence shown here is derived from an EMBL/GenBank/DDBJ whole genome shotgun (WGS) entry which is preliminary data.</text>
</comment>
<dbReference type="PANTHER" id="PTHR43434:SF1">
    <property type="entry name" value="PHOSPHOGLYCOLATE PHOSPHATASE"/>
    <property type="match status" value="1"/>
</dbReference>
<evidence type="ECO:0000256" key="3">
    <source>
        <dbReference type="ARBA" id="ARBA00006171"/>
    </source>
</evidence>
<dbReference type="InterPro" id="IPR050155">
    <property type="entry name" value="HAD-like_hydrolase_sf"/>
</dbReference>
<dbReference type="InterPro" id="IPR036412">
    <property type="entry name" value="HAD-like_sf"/>
</dbReference>
<dbReference type="InterPro" id="IPR041492">
    <property type="entry name" value="HAD_2"/>
</dbReference>
<name>A0A4R4JQQ5_9GAMM</name>
<reference evidence="6 7" key="1">
    <citation type="journal article" date="2019" name="Int. J. Syst. Evol. Microbiol.">
        <title>Photorhabdus khanii subsp. guanajuatensis subsp. nov., isolated from Heterorhabditis atacamensis, and Photorhabdus luminescens subsp. mexicana subsp. nov., isolated from Heterorhabditis mexicana entomopathogenic nematodes.</title>
        <authorList>
            <person name="Machado R.A.R."/>
            <person name="Bruno P."/>
            <person name="Arce C.C.M."/>
            <person name="Liechti N."/>
            <person name="Kohler A."/>
            <person name="Bernal J."/>
            <person name="Bruggmann R."/>
            <person name="Turlings T.C.J."/>
        </authorList>
    </citation>
    <scope>NUCLEOTIDE SEQUENCE [LARGE SCALE GENOMIC DNA]</scope>
    <source>
        <strain evidence="6 7">MEX20-17</strain>
    </source>
</reference>
<protein>
    <recommendedName>
        <fullName evidence="4">phosphoglycolate phosphatase</fullName>
        <ecNumber evidence="4">3.1.3.18</ecNumber>
    </recommendedName>
</protein>
<dbReference type="Proteomes" id="UP000295598">
    <property type="component" value="Unassembled WGS sequence"/>
</dbReference>
<organism evidence="6 7">
    <name type="scientific">Photorhabdus khanii subsp. guanajuatensis</name>
    <dbReference type="NCBI Taxonomy" id="2100166"/>
    <lineage>
        <taxon>Bacteria</taxon>
        <taxon>Pseudomonadati</taxon>
        <taxon>Pseudomonadota</taxon>
        <taxon>Gammaproteobacteria</taxon>
        <taxon>Enterobacterales</taxon>
        <taxon>Morganellaceae</taxon>
        <taxon>Photorhabdus</taxon>
    </lineage>
</organism>
<evidence type="ECO:0000256" key="2">
    <source>
        <dbReference type="ARBA" id="ARBA00004818"/>
    </source>
</evidence>
<accession>A0A4R4JQQ5</accession>
<keyword evidence="5" id="KW-0479">Metal-binding</keyword>
<proteinExistence type="inferred from homology"/>
<evidence type="ECO:0000256" key="1">
    <source>
        <dbReference type="ARBA" id="ARBA00000830"/>
    </source>
</evidence>
<dbReference type="Gene3D" id="1.10.150.240">
    <property type="entry name" value="Putative phosphatase, domain 2"/>
    <property type="match status" value="1"/>
</dbReference>
<comment type="similarity">
    <text evidence="3">Belongs to the HAD-like hydrolase superfamily. CbbY/CbbZ/Gph/YieH family.</text>
</comment>
<gene>
    <name evidence="6" type="ORF">C5467_12600</name>
</gene>
<comment type="catalytic activity">
    <reaction evidence="1">
        <text>2-phosphoglycolate + H2O = glycolate + phosphate</text>
        <dbReference type="Rhea" id="RHEA:14369"/>
        <dbReference type="ChEBI" id="CHEBI:15377"/>
        <dbReference type="ChEBI" id="CHEBI:29805"/>
        <dbReference type="ChEBI" id="CHEBI:43474"/>
        <dbReference type="ChEBI" id="CHEBI:58033"/>
        <dbReference type="EC" id="3.1.3.18"/>
    </reaction>
</comment>
<dbReference type="EC" id="3.1.3.18" evidence="4"/>
<evidence type="ECO:0000313" key="6">
    <source>
        <dbReference type="EMBL" id="TDB56847.1"/>
    </source>
</evidence>
<dbReference type="GO" id="GO:0008967">
    <property type="term" value="F:phosphoglycolate phosphatase activity"/>
    <property type="evidence" value="ECO:0007669"/>
    <property type="project" value="UniProtKB-EC"/>
</dbReference>
<dbReference type="GO" id="GO:0046872">
    <property type="term" value="F:metal ion binding"/>
    <property type="evidence" value="ECO:0007669"/>
    <property type="project" value="UniProtKB-KW"/>
</dbReference>
<sequence>MATAHIIWDWNGTLLNDVNAALNATNFALAEIGIGPLTLEQYREYYCVPVQAFYKQVIGREPSSSEWSVIGNTFNLHYRPGLQKASLAEGVSQLLASRYQAGATQSLCSLMQHDELLPMIDNHGIGKFFTCIDGRNTPLLTTGKSVQLANHVKNLNISPEQSVVIGDATDDAIAALAAGTHAILYTGGTHSRISLETAGVPVVDTLSEALLIADSLVYKQ</sequence>
<dbReference type="Gene3D" id="3.40.50.1000">
    <property type="entry name" value="HAD superfamily/HAD-like"/>
    <property type="match status" value="1"/>
</dbReference>
<dbReference type="RefSeq" id="WP_132354711.1">
    <property type="nucleotide sequence ID" value="NZ_CAWOJO010000019.1"/>
</dbReference>
<evidence type="ECO:0000256" key="5">
    <source>
        <dbReference type="ARBA" id="ARBA00022723"/>
    </source>
</evidence>
<evidence type="ECO:0000256" key="4">
    <source>
        <dbReference type="ARBA" id="ARBA00013078"/>
    </source>
</evidence>
<evidence type="ECO:0000313" key="7">
    <source>
        <dbReference type="Proteomes" id="UP000295598"/>
    </source>
</evidence>
<dbReference type="InterPro" id="IPR023198">
    <property type="entry name" value="PGP-like_dom2"/>
</dbReference>
<dbReference type="GO" id="GO:0005829">
    <property type="term" value="C:cytosol"/>
    <property type="evidence" value="ECO:0007669"/>
    <property type="project" value="TreeGrafter"/>
</dbReference>
<dbReference type="InterPro" id="IPR023214">
    <property type="entry name" value="HAD_sf"/>
</dbReference>